<feature type="signal peptide" evidence="4">
    <location>
        <begin position="1"/>
        <end position="20"/>
    </location>
</feature>
<evidence type="ECO:0000313" key="6">
    <source>
        <dbReference type="Proteomes" id="UP001500782"/>
    </source>
</evidence>
<dbReference type="PANTHER" id="PTHR30006">
    <property type="entry name" value="THIAMINE-BINDING PERIPLASMIC PROTEIN-RELATED"/>
    <property type="match status" value="1"/>
</dbReference>
<dbReference type="EMBL" id="BAAADJ010000024">
    <property type="protein sequence ID" value="GAA0334970.1"/>
    <property type="molecule type" value="Genomic_DNA"/>
</dbReference>
<evidence type="ECO:0000256" key="3">
    <source>
        <dbReference type="ARBA" id="ARBA00022729"/>
    </source>
</evidence>
<dbReference type="PROSITE" id="PS51257">
    <property type="entry name" value="PROKAR_LIPOPROTEIN"/>
    <property type="match status" value="1"/>
</dbReference>
<reference evidence="6" key="1">
    <citation type="journal article" date="2019" name="Int. J. Syst. Evol. Microbiol.">
        <title>The Global Catalogue of Microorganisms (GCM) 10K type strain sequencing project: providing services to taxonomists for standard genome sequencing and annotation.</title>
        <authorList>
            <consortium name="The Broad Institute Genomics Platform"/>
            <consortium name="The Broad Institute Genome Sequencing Center for Infectious Disease"/>
            <person name="Wu L."/>
            <person name="Ma J."/>
        </authorList>
    </citation>
    <scope>NUCLEOTIDE SEQUENCE [LARGE SCALE GENOMIC DNA]</scope>
    <source>
        <strain evidence="6">JCM 9731</strain>
    </source>
</reference>
<dbReference type="PANTHER" id="PTHR30006:SF15">
    <property type="entry name" value="IRON-UTILIZATION PERIPLASMIC PROTEIN"/>
    <property type="match status" value="1"/>
</dbReference>
<keyword evidence="2" id="KW-0406">Ion transport</keyword>
<evidence type="ECO:0000256" key="1">
    <source>
        <dbReference type="ARBA" id="ARBA00008520"/>
    </source>
</evidence>
<comment type="caution">
    <text evidence="5">The sequence shown here is derived from an EMBL/GenBank/DDBJ whole genome shotgun (WGS) entry which is preliminary data.</text>
</comment>
<dbReference type="InterPro" id="IPR026045">
    <property type="entry name" value="Ferric-bd"/>
</dbReference>
<dbReference type="CDD" id="cd13542">
    <property type="entry name" value="PBP2_FutA1_ilke"/>
    <property type="match status" value="1"/>
</dbReference>
<dbReference type="SUPFAM" id="SSF53850">
    <property type="entry name" value="Periplasmic binding protein-like II"/>
    <property type="match status" value="1"/>
</dbReference>
<dbReference type="RefSeq" id="WP_343799922.1">
    <property type="nucleotide sequence ID" value="NZ_BAAADJ010000024.1"/>
</dbReference>
<evidence type="ECO:0000313" key="5">
    <source>
        <dbReference type="EMBL" id="GAA0334970.1"/>
    </source>
</evidence>
<dbReference type="PIRSF" id="PIRSF002825">
    <property type="entry name" value="CfbpA"/>
    <property type="match status" value="1"/>
</dbReference>
<gene>
    <name evidence="5" type="ORF">GCM10008967_27240</name>
</gene>
<dbReference type="Proteomes" id="UP001500782">
    <property type="component" value="Unassembled WGS sequence"/>
</dbReference>
<keyword evidence="2" id="KW-0813">Transport</keyword>
<keyword evidence="6" id="KW-1185">Reference proteome</keyword>
<sequence>MKKRMYTLGVMIIAALMILAACGNSNNEKSDGKTSSNTEDKGVVNLYTSRHYDTDRELYDKFTEQTGIKVNVIEGNGDELMERLDREGPASEADVFITSDAGNLARLKEKGLTQSVESDILFSNIPEKLRDTENHWFGLTKRARVIAYAKDRVDPSELSTYEALTEDQWNGRLLIRSSENIYNQSLLGSFIEINGEEAAKEWAAGIVKNMARDPQGGDTDQMKAIAAGEADVAVVNSYYIGRLINSENPEDTKVGEQIGVFFPNQETTGTHINISGAAVTKHSKNIENAITFIEFLSSEDAQGIFAEGNNEYPVNPSVEPSETLKSWGDFIEQDIDLTVLGKNNSRAIQIFNEVGWK</sequence>
<feature type="chain" id="PRO_5045043906" evidence="4">
    <location>
        <begin position="21"/>
        <end position="357"/>
    </location>
</feature>
<comment type="similarity">
    <text evidence="1">Belongs to the bacterial solute-binding protein 1 family.</text>
</comment>
<proteinExistence type="inferred from homology"/>
<evidence type="ECO:0000256" key="2">
    <source>
        <dbReference type="ARBA" id="ARBA00022496"/>
    </source>
</evidence>
<keyword evidence="3 4" id="KW-0732">Signal</keyword>
<dbReference type="InterPro" id="IPR006059">
    <property type="entry name" value="SBP"/>
</dbReference>
<dbReference type="Pfam" id="PF13416">
    <property type="entry name" value="SBP_bac_8"/>
    <property type="match status" value="1"/>
</dbReference>
<protein>
    <submittedName>
        <fullName evidence="5">Fe(3+) ABC transporter substrate-binding protein</fullName>
    </submittedName>
</protein>
<evidence type="ECO:0000256" key="4">
    <source>
        <dbReference type="SAM" id="SignalP"/>
    </source>
</evidence>
<organism evidence="5 6">
    <name type="scientific">Bacillus carboniphilus</name>
    <dbReference type="NCBI Taxonomy" id="86663"/>
    <lineage>
        <taxon>Bacteria</taxon>
        <taxon>Bacillati</taxon>
        <taxon>Bacillota</taxon>
        <taxon>Bacilli</taxon>
        <taxon>Bacillales</taxon>
        <taxon>Bacillaceae</taxon>
        <taxon>Bacillus</taxon>
    </lineage>
</organism>
<accession>A0ABP3G3V1</accession>
<keyword evidence="2" id="KW-0410">Iron transport</keyword>
<keyword evidence="2" id="KW-0408">Iron</keyword>
<dbReference type="Gene3D" id="3.40.190.10">
    <property type="entry name" value="Periplasmic binding protein-like II"/>
    <property type="match status" value="2"/>
</dbReference>
<name>A0ABP3G3V1_9BACI</name>